<dbReference type="Gene3D" id="3.20.20.70">
    <property type="entry name" value="Aldolase class I"/>
    <property type="match status" value="1"/>
</dbReference>
<comment type="similarity">
    <text evidence="3 9">Belongs to the class I fructose-bisphosphate aldolase family.</text>
</comment>
<dbReference type="EC" id="4.1.2.13" evidence="4 9"/>
<proteinExistence type="inferred from homology"/>
<keyword evidence="6 9" id="KW-0324">Glycolysis</keyword>
<dbReference type="Pfam" id="PF00274">
    <property type="entry name" value="Glycolytic"/>
    <property type="match status" value="1"/>
</dbReference>
<evidence type="ECO:0000256" key="2">
    <source>
        <dbReference type="ARBA" id="ARBA00004714"/>
    </source>
</evidence>
<comment type="pathway">
    <text evidence="2 10">Carbohydrate degradation; glycolysis; D-glyceraldehyde 3-phosphate and glycerone phosphate from D-glucose: step 4/4.</text>
</comment>
<dbReference type="SUPFAM" id="SSF51569">
    <property type="entry name" value="Aldolase"/>
    <property type="match status" value="1"/>
</dbReference>
<dbReference type="EMBL" id="JTDF01000651">
    <property type="protein sequence ID" value="KAF8571197.1"/>
    <property type="molecule type" value="Genomic_DNA"/>
</dbReference>
<organism evidence="11 12">
    <name type="scientific">Paragonimus westermani</name>
    <dbReference type="NCBI Taxonomy" id="34504"/>
    <lineage>
        <taxon>Eukaryota</taxon>
        <taxon>Metazoa</taxon>
        <taxon>Spiralia</taxon>
        <taxon>Lophotrochozoa</taxon>
        <taxon>Platyhelminthes</taxon>
        <taxon>Trematoda</taxon>
        <taxon>Digenea</taxon>
        <taxon>Plagiorchiida</taxon>
        <taxon>Troglotremata</taxon>
        <taxon>Troglotrematidae</taxon>
        <taxon>Paragonimus</taxon>
    </lineage>
</organism>
<dbReference type="InterPro" id="IPR000741">
    <property type="entry name" value="FBA_I"/>
</dbReference>
<dbReference type="CDD" id="cd00948">
    <property type="entry name" value="FBP_aldolase_I_a"/>
    <property type="match status" value="1"/>
</dbReference>
<dbReference type="InterPro" id="IPR013785">
    <property type="entry name" value="Aldolase_TIM"/>
</dbReference>
<dbReference type="AlphaFoldDB" id="A0A8T0DWX2"/>
<evidence type="ECO:0000256" key="7">
    <source>
        <dbReference type="ARBA" id="ARBA00023239"/>
    </source>
</evidence>
<dbReference type="FunFam" id="3.20.20.70:FF:000140">
    <property type="entry name" value="Fructose-bisphosphate aldolase"/>
    <property type="match status" value="1"/>
</dbReference>
<comment type="caution">
    <text evidence="11">The sequence shown here is derived from an EMBL/GenBank/DDBJ whole genome shotgun (WGS) entry which is preliminary data.</text>
</comment>
<reference evidence="11 12" key="1">
    <citation type="submission" date="2019-07" db="EMBL/GenBank/DDBJ databases">
        <title>Annotation for the trematode Paragonimus westermani.</title>
        <authorList>
            <person name="Choi Y.-J."/>
        </authorList>
    </citation>
    <scope>NUCLEOTIDE SEQUENCE [LARGE SCALE GENOMIC DNA]</scope>
    <source>
        <strain evidence="11">180907_Pwestermani</strain>
    </source>
</reference>
<evidence type="ECO:0000313" key="12">
    <source>
        <dbReference type="Proteomes" id="UP000699462"/>
    </source>
</evidence>
<dbReference type="PANTHER" id="PTHR11627">
    <property type="entry name" value="FRUCTOSE-BISPHOSPHATE ALDOLASE"/>
    <property type="match status" value="1"/>
</dbReference>
<evidence type="ECO:0000256" key="4">
    <source>
        <dbReference type="ARBA" id="ARBA00013068"/>
    </source>
</evidence>
<evidence type="ECO:0000256" key="8">
    <source>
        <dbReference type="ARBA" id="ARBA00023270"/>
    </source>
</evidence>
<keyword evidence="12" id="KW-1185">Reference proteome</keyword>
<dbReference type="GO" id="GO:0004332">
    <property type="term" value="F:fructose-bisphosphate aldolase activity"/>
    <property type="evidence" value="ECO:0007669"/>
    <property type="project" value="UniProtKB-EC"/>
</dbReference>
<evidence type="ECO:0000256" key="5">
    <source>
        <dbReference type="ARBA" id="ARBA00013779"/>
    </source>
</evidence>
<name>A0A8T0DWX2_9TREM</name>
<evidence type="ECO:0000256" key="1">
    <source>
        <dbReference type="ARBA" id="ARBA00000441"/>
    </source>
</evidence>
<accession>A0A8T0DWX2</accession>
<dbReference type="InterPro" id="IPR029768">
    <property type="entry name" value="Aldolase_I_AS"/>
</dbReference>
<sequence length="367" mass="40016">MSPTLPRFAEYLPEGKLKELRDIANALVAPGKGLLAADESVPTLGKRFKAINVENSEENRRTYRQLLFSTDPSLAKNISGVILHHETLYQKADDGTPLIRLLQDRGLIPGIKVDKGTVVLPGTPDEYTTQGLDGLNDRCAQYKKDGCHFAKWRCVLKISERTPSYLAMKENANVLARYAVICQQNGIVPIVEPEVLRDGNHDLYTAMRITEDVLSFTYRALQDHHVYLEGTLLKPNMVTAGQSHSQKYSVEQNAVATLQALQRTVPPAVPGIVFLSGGMSEAEAAQNLNAINATAGRKPWALTFSFGRALQASVIQTWNGMKSNVASAQQELLKLAQANGAASLGKFEGSLQTAAGGQSLFVANHVY</sequence>
<dbReference type="GO" id="GO:0006096">
    <property type="term" value="P:glycolytic process"/>
    <property type="evidence" value="ECO:0007669"/>
    <property type="project" value="UniProtKB-KW"/>
</dbReference>
<dbReference type="OrthoDB" id="36455at2759"/>
<gene>
    <name evidence="11" type="ORF">P879_02052</name>
</gene>
<keyword evidence="8" id="KW-0704">Schiff base</keyword>
<comment type="catalytic activity">
    <reaction evidence="1 9">
        <text>beta-D-fructose 1,6-bisphosphate = D-glyceraldehyde 3-phosphate + dihydroxyacetone phosphate</text>
        <dbReference type="Rhea" id="RHEA:14729"/>
        <dbReference type="ChEBI" id="CHEBI:32966"/>
        <dbReference type="ChEBI" id="CHEBI:57642"/>
        <dbReference type="ChEBI" id="CHEBI:59776"/>
        <dbReference type="EC" id="4.1.2.13"/>
    </reaction>
</comment>
<evidence type="ECO:0000256" key="9">
    <source>
        <dbReference type="RuleBase" id="RU003994"/>
    </source>
</evidence>
<dbReference type="NCBIfam" id="NF033379">
    <property type="entry name" value="FrucBisAld_I"/>
    <property type="match status" value="1"/>
</dbReference>
<keyword evidence="7 9" id="KW-0456">Lyase</keyword>
<evidence type="ECO:0000256" key="3">
    <source>
        <dbReference type="ARBA" id="ARBA00010387"/>
    </source>
</evidence>
<evidence type="ECO:0000256" key="6">
    <source>
        <dbReference type="ARBA" id="ARBA00023152"/>
    </source>
</evidence>
<evidence type="ECO:0000313" key="11">
    <source>
        <dbReference type="EMBL" id="KAF8571197.1"/>
    </source>
</evidence>
<evidence type="ECO:0000256" key="10">
    <source>
        <dbReference type="RuleBase" id="RU004257"/>
    </source>
</evidence>
<dbReference type="Proteomes" id="UP000699462">
    <property type="component" value="Unassembled WGS sequence"/>
</dbReference>
<protein>
    <recommendedName>
        <fullName evidence="5 9">Fructose-bisphosphate aldolase</fullName>
        <ecNumber evidence="4 9">4.1.2.13</ecNumber>
    </recommendedName>
</protein>
<dbReference type="PROSITE" id="PS00158">
    <property type="entry name" value="ALDOLASE_CLASS_I"/>
    <property type="match status" value="1"/>
</dbReference>